<protein>
    <submittedName>
        <fullName evidence="2">Antibiotic biosynthesis monooxygenase</fullName>
    </submittedName>
</protein>
<evidence type="ECO:0000259" key="1">
    <source>
        <dbReference type="PROSITE" id="PS51725"/>
    </source>
</evidence>
<dbReference type="RefSeq" id="WP_193845437.1">
    <property type="nucleotide sequence ID" value="NZ_PRDM01000001.1"/>
</dbReference>
<dbReference type="Proteomes" id="UP000640614">
    <property type="component" value="Unassembled WGS sequence"/>
</dbReference>
<comment type="caution">
    <text evidence="2">The sequence shown here is derived from an EMBL/GenBank/DDBJ whole genome shotgun (WGS) entry which is preliminary data.</text>
</comment>
<keyword evidence="2" id="KW-0560">Oxidoreductase</keyword>
<dbReference type="PANTHER" id="PTHR33336">
    <property type="entry name" value="QUINOL MONOOXYGENASE YGIN-RELATED"/>
    <property type="match status" value="1"/>
</dbReference>
<accession>A0ABR9TGF4</accession>
<sequence>MKNQNPIHVFATWKVIEGQIENVLNLLKTVHDESVKENGNLFYTIHQSIADPNTLLLFEGYTSEEAVTEHRNSAYFQEIVLGQIVPLLQNREIVLATPVAYL</sequence>
<name>A0ABR9TGF4_9FLAO</name>
<gene>
    <name evidence="2" type="ORF">C4F50_05710</name>
</gene>
<evidence type="ECO:0000313" key="3">
    <source>
        <dbReference type="Proteomes" id="UP000640614"/>
    </source>
</evidence>
<dbReference type="InterPro" id="IPR011008">
    <property type="entry name" value="Dimeric_a/b-barrel"/>
</dbReference>
<dbReference type="EMBL" id="PRDM01000001">
    <property type="protein sequence ID" value="MBE8724441.1"/>
    <property type="molecule type" value="Genomic_DNA"/>
</dbReference>
<feature type="domain" description="ABM" evidence="1">
    <location>
        <begin position="7"/>
        <end position="95"/>
    </location>
</feature>
<dbReference type="GO" id="GO:0004497">
    <property type="term" value="F:monooxygenase activity"/>
    <property type="evidence" value="ECO:0007669"/>
    <property type="project" value="UniProtKB-KW"/>
</dbReference>
<proteinExistence type="predicted"/>
<dbReference type="PROSITE" id="PS51725">
    <property type="entry name" value="ABM"/>
    <property type="match status" value="1"/>
</dbReference>
<keyword evidence="2" id="KW-0503">Monooxygenase</keyword>
<dbReference type="Pfam" id="PF03992">
    <property type="entry name" value="ABM"/>
    <property type="match status" value="1"/>
</dbReference>
<dbReference type="InterPro" id="IPR007138">
    <property type="entry name" value="ABM_dom"/>
</dbReference>
<organism evidence="2 3">
    <name type="scientific">Flavobacterium hungaricum</name>
    <dbReference type="NCBI Taxonomy" id="2082725"/>
    <lineage>
        <taxon>Bacteria</taxon>
        <taxon>Pseudomonadati</taxon>
        <taxon>Bacteroidota</taxon>
        <taxon>Flavobacteriia</taxon>
        <taxon>Flavobacteriales</taxon>
        <taxon>Flavobacteriaceae</taxon>
        <taxon>Flavobacterium</taxon>
    </lineage>
</organism>
<dbReference type="SUPFAM" id="SSF54909">
    <property type="entry name" value="Dimeric alpha+beta barrel"/>
    <property type="match status" value="1"/>
</dbReference>
<dbReference type="PANTHER" id="PTHR33336:SF3">
    <property type="entry name" value="ABM DOMAIN-CONTAINING PROTEIN"/>
    <property type="match status" value="1"/>
</dbReference>
<keyword evidence="3" id="KW-1185">Reference proteome</keyword>
<dbReference type="Gene3D" id="3.30.70.100">
    <property type="match status" value="1"/>
</dbReference>
<dbReference type="InterPro" id="IPR050744">
    <property type="entry name" value="AI-2_Isomerase_LsrG"/>
</dbReference>
<evidence type="ECO:0000313" key="2">
    <source>
        <dbReference type="EMBL" id="MBE8724441.1"/>
    </source>
</evidence>
<reference evidence="2 3" key="1">
    <citation type="submission" date="2018-07" db="EMBL/GenBank/DDBJ databases">
        <title>Genome assembly of strain KB82.</title>
        <authorList>
            <person name="Kukolya J."/>
            <person name="Horvath B."/>
            <person name="Nagy I."/>
            <person name="Toth A."/>
        </authorList>
    </citation>
    <scope>NUCLEOTIDE SEQUENCE [LARGE SCALE GENOMIC DNA]</scope>
    <source>
        <strain evidence="2 3">Kb82</strain>
    </source>
</reference>